<evidence type="ECO:0000313" key="29">
    <source>
        <dbReference type="Proteomes" id="UP001497623"/>
    </source>
</evidence>
<evidence type="ECO:0000256" key="10">
    <source>
        <dbReference type="ARBA" id="ARBA00022723"/>
    </source>
</evidence>
<feature type="region of interest" description="Disordered" evidence="27">
    <location>
        <begin position="281"/>
        <end position="505"/>
    </location>
</feature>
<dbReference type="GO" id="GO:0008455">
    <property type="term" value="F:alpha-1,6-mannosylglycoprotein 2-beta-N-acetylglucosaminyltransferase activity"/>
    <property type="evidence" value="ECO:0007669"/>
    <property type="project" value="UniProtKB-EC"/>
</dbReference>
<feature type="binding site" evidence="24">
    <location>
        <position position="846"/>
    </location>
    <ligand>
        <name>Mn(2+)</name>
        <dbReference type="ChEBI" id="CHEBI:29035"/>
    </ligand>
</feature>
<feature type="non-terminal residue" evidence="28">
    <location>
        <position position="1"/>
    </location>
</feature>
<evidence type="ECO:0000256" key="3">
    <source>
        <dbReference type="ARBA" id="ARBA00004922"/>
    </source>
</evidence>
<evidence type="ECO:0000256" key="24">
    <source>
        <dbReference type="PIRSR" id="PIRSR607754-2"/>
    </source>
</evidence>
<evidence type="ECO:0000256" key="21">
    <source>
        <dbReference type="ARBA" id="ARBA00032915"/>
    </source>
</evidence>
<evidence type="ECO:0000256" key="14">
    <source>
        <dbReference type="ARBA" id="ARBA00023136"/>
    </source>
</evidence>
<proteinExistence type="inferred from homology"/>
<feature type="compositionally biased region" description="Basic and acidic residues" evidence="27">
    <location>
        <begin position="391"/>
        <end position="415"/>
    </location>
</feature>
<feature type="disulfide bond" evidence="25">
    <location>
        <begin position="669"/>
        <end position="681"/>
    </location>
</feature>
<feature type="binding site" evidence="24">
    <location>
        <position position="734"/>
    </location>
    <ligand>
        <name>Mn(2+)</name>
        <dbReference type="ChEBI" id="CHEBI:29035"/>
    </ligand>
</feature>
<feature type="disulfide bond" evidence="25">
    <location>
        <begin position="806"/>
        <end position="829"/>
    </location>
</feature>
<keyword evidence="10 24" id="KW-0479">Metal-binding</keyword>
<feature type="disulfide bond" evidence="25">
    <location>
        <begin position="756"/>
        <end position="759"/>
    </location>
</feature>
<organism evidence="28 29">
    <name type="scientific">Meganyctiphanes norvegica</name>
    <name type="common">Northern krill</name>
    <name type="synonym">Thysanopoda norvegica</name>
    <dbReference type="NCBI Taxonomy" id="48144"/>
    <lineage>
        <taxon>Eukaryota</taxon>
        <taxon>Metazoa</taxon>
        <taxon>Ecdysozoa</taxon>
        <taxon>Arthropoda</taxon>
        <taxon>Crustacea</taxon>
        <taxon>Multicrustacea</taxon>
        <taxon>Malacostraca</taxon>
        <taxon>Eumalacostraca</taxon>
        <taxon>Eucarida</taxon>
        <taxon>Euphausiacea</taxon>
        <taxon>Euphausiidae</taxon>
        <taxon>Meganyctiphanes</taxon>
    </lineage>
</organism>
<evidence type="ECO:0000256" key="25">
    <source>
        <dbReference type="PIRSR" id="PIRSR607754-3"/>
    </source>
</evidence>
<comment type="catalytic activity">
    <reaction evidence="22">
        <text>an N(4)-{beta-D-GlcNAc-(1-&gt;2)-alpha-D-Man-(1-&gt;3)-[alpha-D-Man-(1-&gt;6)]-beta-D-Man-(1-&gt;4)-beta-D-GlcNAc-(1-&gt;4)-beta-D-GlcNAc}-L-asparaginyl-[protein] + UDP-N-acetyl-alpha-D-glucosamine = N(4)-{beta-D-GlcNAc-(1-&gt;2)-alpha-D-Man-(1-&gt;3)-[beta-D-GlcNAc-(1-&gt;2)-alpha-D-Man-(1-&gt;6)]-beta-D-Man-(1-&gt;4)-beta-D-GlcNAc-(1-&gt;4)-beta-D-GlcNAc}-L-asparaginyl-[protein] + UDP + H(+)</text>
        <dbReference type="Rhea" id="RHEA:12941"/>
        <dbReference type="Rhea" id="RHEA-COMP:13526"/>
        <dbReference type="Rhea" id="RHEA-COMP:14369"/>
        <dbReference type="ChEBI" id="CHEBI:15378"/>
        <dbReference type="ChEBI" id="CHEBI:57705"/>
        <dbReference type="ChEBI" id="CHEBI:58223"/>
        <dbReference type="ChEBI" id="CHEBI:60615"/>
        <dbReference type="ChEBI" id="CHEBI:60651"/>
        <dbReference type="EC" id="2.4.1.143"/>
    </reaction>
</comment>
<dbReference type="GO" id="GO:0009312">
    <property type="term" value="P:oligosaccharide biosynthetic process"/>
    <property type="evidence" value="ECO:0007669"/>
    <property type="project" value="InterPro"/>
</dbReference>
<evidence type="ECO:0000256" key="17">
    <source>
        <dbReference type="ARBA" id="ARBA00023211"/>
    </source>
</evidence>
<comment type="caution">
    <text evidence="28">The sequence shown here is derived from an EMBL/GenBank/DDBJ whole genome shotgun (WGS) entry which is preliminary data.</text>
</comment>
<comment type="similarity">
    <text evidence="4">Belongs to the glycosyltransferase 16 (GT16) protein family.</text>
</comment>
<feature type="compositionally biased region" description="Basic and acidic residues" evidence="27">
    <location>
        <begin position="481"/>
        <end position="504"/>
    </location>
</feature>
<evidence type="ECO:0000256" key="23">
    <source>
        <dbReference type="PIRSR" id="PIRSR607754-1"/>
    </source>
</evidence>
<comment type="cofactor">
    <cofactor evidence="1 24">
        <name>Mn(2+)</name>
        <dbReference type="ChEBI" id="CHEBI:29035"/>
    </cofactor>
</comment>
<dbReference type="PANTHER" id="PTHR12871">
    <property type="entry name" value="BETA-1,2-N-ACETYLGLUCOSAMINYLTRANSFERASE II"/>
    <property type="match status" value="1"/>
</dbReference>
<evidence type="ECO:0000256" key="22">
    <source>
        <dbReference type="ARBA" id="ARBA00093257"/>
    </source>
</evidence>
<accession>A0AAV2RVB8</accession>
<feature type="binding site" evidence="23">
    <location>
        <begin position="596"/>
        <end position="600"/>
    </location>
    <ligand>
        <name>substrate</name>
    </ligand>
</feature>
<evidence type="ECO:0000256" key="11">
    <source>
        <dbReference type="ARBA" id="ARBA00022968"/>
    </source>
</evidence>
<comment type="subcellular location">
    <subcellularLocation>
        <location evidence="2">Golgi apparatus membrane</location>
        <topology evidence="2">Single-pass type II membrane protein</topology>
    </subcellularLocation>
</comment>
<feature type="glycosylation site" description="N-linked (GlcNAc...) asparagine" evidence="26">
    <location>
        <position position="563"/>
    </location>
</feature>
<feature type="non-terminal residue" evidence="28">
    <location>
        <position position="937"/>
    </location>
</feature>
<evidence type="ECO:0000256" key="9">
    <source>
        <dbReference type="ARBA" id="ARBA00022692"/>
    </source>
</evidence>
<protein>
    <recommendedName>
        <fullName evidence="6">Alpha-1,6-mannosyl-glycoprotein 2-beta-N-acetylglucosaminyltransferase</fullName>
        <ecNumber evidence="5">2.4.1.143</ecNumber>
    </recommendedName>
    <alternativeName>
        <fullName evidence="21">Beta-1,2-N-acetylglucosaminyltransferase II</fullName>
    </alternativeName>
    <alternativeName>
        <fullName evidence="20">GlcNAc-T II</fullName>
    </alternativeName>
    <alternativeName>
        <fullName evidence="19">Mannoside acetylglucosaminyltransferase 2</fullName>
    </alternativeName>
    <alternativeName>
        <fullName evidence="18">N-glycosyl-oligosaccharide-glycoprotein N-acetylglucosaminyltransferase II</fullName>
    </alternativeName>
</protein>
<evidence type="ECO:0000313" key="28">
    <source>
        <dbReference type="EMBL" id="CAL4146366.1"/>
    </source>
</evidence>
<evidence type="ECO:0000256" key="7">
    <source>
        <dbReference type="ARBA" id="ARBA00022676"/>
    </source>
</evidence>
<keyword evidence="29" id="KW-1185">Reference proteome</keyword>
<dbReference type="EC" id="2.4.1.143" evidence="5"/>
<keyword evidence="15 25" id="KW-1015">Disulfide bond</keyword>
<dbReference type="Gene3D" id="3.90.550.10">
    <property type="entry name" value="Spore Coat Polysaccharide Biosynthesis Protein SpsA, Chain A"/>
    <property type="match status" value="1"/>
</dbReference>
<feature type="binding site" evidence="23">
    <location>
        <begin position="700"/>
        <end position="704"/>
    </location>
    <ligand>
        <name>substrate</name>
    </ligand>
</feature>
<evidence type="ECO:0000256" key="16">
    <source>
        <dbReference type="ARBA" id="ARBA00023180"/>
    </source>
</evidence>
<keyword evidence="8" id="KW-0808">Transferase</keyword>
<gene>
    <name evidence="28" type="ORF">MNOR_LOCUS29856</name>
</gene>
<evidence type="ECO:0000256" key="20">
    <source>
        <dbReference type="ARBA" id="ARBA00032552"/>
    </source>
</evidence>
<comment type="pathway">
    <text evidence="3">Protein modification; protein glycosylation.</text>
</comment>
<feature type="compositionally biased region" description="Basic and acidic residues" evidence="27">
    <location>
        <begin position="431"/>
        <end position="445"/>
    </location>
</feature>
<keyword evidence="17 24" id="KW-0464">Manganese</keyword>
<keyword evidence="16 26" id="KW-0325">Glycoprotein</keyword>
<dbReference type="SUPFAM" id="SSF53448">
    <property type="entry name" value="Nucleotide-diphospho-sugar transferases"/>
    <property type="match status" value="1"/>
</dbReference>
<dbReference type="PANTHER" id="PTHR12871:SF0">
    <property type="entry name" value="ALPHA-1,6-MANNOSYL-GLYCOPROTEIN 2-BETA-N-ACETYLGLUCOSAMINYLTRANSFERASE"/>
    <property type="match status" value="1"/>
</dbReference>
<dbReference type="Proteomes" id="UP001497623">
    <property type="component" value="Unassembled WGS sequence"/>
</dbReference>
<evidence type="ECO:0000256" key="6">
    <source>
        <dbReference type="ARBA" id="ARBA00014817"/>
    </source>
</evidence>
<keyword evidence="13" id="KW-0333">Golgi apparatus</keyword>
<dbReference type="GO" id="GO:0046872">
    <property type="term" value="F:metal ion binding"/>
    <property type="evidence" value="ECO:0007669"/>
    <property type="project" value="UniProtKB-KW"/>
</dbReference>
<keyword evidence="7" id="KW-0328">Glycosyltransferase</keyword>
<evidence type="ECO:0000256" key="5">
    <source>
        <dbReference type="ARBA" id="ARBA00012613"/>
    </source>
</evidence>
<feature type="disulfide bond" evidence="25">
    <location>
        <begin position="811"/>
        <end position="912"/>
    </location>
</feature>
<evidence type="ECO:0000256" key="19">
    <source>
        <dbReference type="ARBA" id="ARBA00031203"/>
    </source>
</evidence>
<dbReference type="GO" id="GO:0006487">
    <property type="term" value="P:protein N-linked glycosylation"/>
    <property type="evidence" value="ECO:0007669"/>
    <property type="project" value="TreeGrafter"/>
</dbReference>
<keyword evidence="12" id="KW-1133">Transmembrane helix</keyword>
<evidence type="ECO:0000256" key="26">
    <source>
        <dbReference type="PIRSR" id="PIRSR607754-4"/>
    </source>
</evidence>
<dbReference type="Pfam" id="PF05060">
    <property type="entry name" value="MGAT2"/>
    <property type="match status" value="1"/>
</dbReference>
<dbReference type="InterPro" id="IPR029044">
    <property type="entry name" value="Nucleotide-diphossugar_trans"/>
</dbReference>
<dbReference type="EMBL" id="CAXKWB010035374">
    <property type="protein sequence ID" value="CAL4146366.1"/>
    <property type="molecule type" value="Genomic_DNA"/>
</dbReference>
<dbReference type="AlphaFoldDB" id="A0AAV2RVB8"/>
<evidence type="ECO:0000256" key="2">
    <source>
        <dbReference type="ARBA" id="ARBA00004323"/>
    </source>
</evidence>
<evidence type="ECO:0000256" key="18">
    <source>
        <dbReference type="ARBA" id="ARBA00029663"/>
    </source>
</evidence>
<keyword evidence="14" id="KW-0472">Membrane</keyword>
<evidence type="ECO:0000256" key="13">
    <source>
        <dbReference type="ARBA" id="ARBA00023034"/>
    </source>
</evidence>
<keyword evidence="11" id="KW-0735">Signal-anchor</keyword>
<evidence type="ECO:0000256" key="12">
    <source>
        <dbReference type="ARBA" id="ARBA00022989"/>
    </source>
</evidence>
<reference evidence="28 29" key="1">
    <citation type="submission" date="2024-05" db="EMBL/GenBank/DDBJ databases">
        <authorList>
            <person name="Wallberg A."/>
        </authorList>
    </citation>
    <scope>NUCLEOTIDE SEQUENCE [LARGE SCALE GENOMIC DNA]</scope>
</reference>
<evidence type="ECO:0000256" key="4">
    <source>
        <dbReference type="ARBA" id="ARBA00011011"/>
    </source>
</evidence>
<evidence type="ECO:0000256" key="27">
    <source>
        <dbReference type="SAM" id="MobiDB-lite"/>
    </source>
</evidence>
<keyword evidence="9" id="KW-0812">Transmembrane</keyword>
<evidence type="ECO:0000256" key="15">
    <source>
        <dbReference type="ARBA" id="ARBA00023157"/>
    </source>
</evidence>
<name>A0AAV2RVB8_MEGNR</name>
<evidence type="ECO:0000256" key="1">
    <source>
        <dbReference type="ARBA" id="ARBA00001936"/>
    </source>
</evidence>
<feature type="disulfide bond" evidence="25">
    <location>
        <begin position="850"/>
        <end position="859"/>
    </location>
</feature>
<dbReference type="GO" id="GO:0000139">
    <property type="term" value="C:Golgi membrane"/>
    <property type="evidence" value="ECO:0007669"/>
    <property type="project" value="UniProtKB-SubCell"/>
</dbReference>
<dbReference type="InterPro" id="IPR007754">
    <property type="entry name" value="GlcNAc_II"/>
</dbReference>
<feature type="binding site" evidence="23">
    <location>
        <position position="627"/>
    </location>
    <ligand>
        <name>substrate</name>
    </ligand>
</feature>
<evidence type="ECO:0000256" key="8">
    <source>
        <dbReference type="ARBA" id="ARBA00022679"/>
    </source>
</evidence>
<sequence length="937" mass="107589">GSRMPRWQRMGKRLLLILLAATITIKVHLDFKLLSQPTSTPHSLWQRNDSVPLKLHRNHVISDEGSRNISGGSSSDLEATRYHDVALGGGGGGMLHGYKDRQQPIHLLQHPITNETSKNQNHYRLEESKKDFSDNNFADKQSENMKDNFDKLIEDTKLLYVSEKIKKSKVTLNVLKSVTGKANNKNSEEHNKSVLSKKLYVISNNTIDISDKQIANNISNNVLNNKDINNIKWNDKEDSESNMKAENTIIKSGMIVQNIEQQVKIDKEIITKAKELTINPEKPKELFNNQEKPKELTINQEKPKEFINNQEKPEELTYNPEKPKELENNAEKPKEFTNNAEKPKELPNTQEKPKELTNNPEKPKEITNNPEKPKELANNAEKTKKLTNNPEKPKELPNNPEKPKELTNNADKTKELINNPEKPIELPNNTEKPKEPTNNAEKPKELPNNPEKSNELTNNAEKPKELANNAEKSNELTNNAEKPKELANNAEKPKEPINDPDKPHHIPVKIRVADVKPNSNAKPPPAKLPAPPIKKAITKAKGVVVSHKVDESEIALTEAQIANITMLIQQINNEQLIYNLNKYGPITNDTIVFIIQVHNRLVNLKYLVESLAAAQGINSSLVVFSHDLWNPEINKFIKNITAFRHMQMFFPFSIQLNPRTFPGRDPRDCRWDIHRDRNLQCLNREWPDSYGHFREAAFTQIKHHWWWKIYRLFEEVRVVRKGSWLGKVVFLEEDHIVAPDILHVLKLMNQQRSHICATCNIYTLGNYNKLTPASYQNIVEKGDWWVTKHNLGFVLDYKVWQGIKACGIQFCEYDDYNWDWTLSSLIHTCIKPKLSMLHIKFARVMHVGSCGTHIRKSNCDIGKEVAAVKQRYKTGQQWLFPKTLKMQGAYHNSQKPKKGNGGWGDFRDRLLCRAMSIGKASQNTIKSLQFLQQQEKT</sequence>
<feature type="compositionally biased region" description="Basic and acidic residues" evidence="27">
    <location>
        <begin position="281"/>
        <end position="375"/>
    </location>
</feature>
<dbReference type="GO" id="GO:0005795">
    <property type="term" value="C:Golgi stack"/>
    <property type="evidence" value="ECO:0007669"/>
    <property type="project" value="InterPro"/>
</dbReference>